<evidence type="ECO:0000259" key="4">
    <source>
        <dbReference type="PROSITE" id="PS01124"/>
    </source>
</evidence>
<name>A0A1C4YIE4_9ACTN</name>
<dbReference type="AlphaFoldDB" id="A0A1C4YIE4"/>
<dbReference type="Pfam" id="PF14525">
    <property type="entry name" value="AraC_binding_2"/>
    <property type="match status" value="1"/>
</dbReference>
<dbReference type="Gene3D" id="1.10.10.60">
    <property type="entry name" value="Homeodomain-like"/>
    <property type="match status" value="1"/>
</dbReference>
<dbReference type="InterPro" id="IPR009057">
    <property type="entry name" value="Homeodomain-like_sf"/>
</dbReference>
<protein>
    <submittedName>
        <fullName evidence="5">Transcriptional regulator, AraC family</fullName>
    </submittedName>
</protein>
<dbReference type="PANTHER" id="PTHR46796">
    <property type="entry name" value="HTH-TYPE TRANSCRIPTIONAL ACTIVATOR RHAS-RELATED"/>
    <property type="match status" value="1"/>
</dbReference>
<dbReference type="SMART" id="SM00342">
    <property type="entry name" value="HTH_ARAC"/>
    <property type="match status" value="1"/>
</dbReference>
<dbReference type="InterPro" id="IPR035418">
    <property type="entry name" value="AraC-bd_2"/>
</dbReference>
<accession>A0A1C4YIE4</accession>
<evidence type="ECO:0000256" key="1">
    <source>
        <dbReference type="ARBA" id="ARBA00023015"/>
    </source>
</evidence>
<dbReference type="Pfam" id="PF12833">
    <property type="entry name" value="HTH_18"/>
    <property type="match status" value="1"/>
</dbReference>
<reference evidence="6" key="1">
    <citation type="submission" date="2016-06" db="EMBL/GenBank/DDBJ databases">
        <authorList>
            <person name="Varghese N."/>
            <person name="Submissions Spin"/>
        </authorList>
    </citation>
    <scope>NUCLEOTIDE SEQUENCE [LARGE SCALE GENOMIC DNA]</scope>
    <source>
        <strain evidence="6">DSM 45160</strain>
    </source>
</reference>
<keyword evidence="6" id="KW-1185">Reference proteome</keyword>
<evidence type="ECO:0000256" key="2">
    <source>
        <dbReference type="ARBA" id="ARBA00023125"/>
    </source>
</evidence>
<dbReference type="RefSeq" id="WP_088989933.1">
    <property type="nucleotide sequence ID" value="NZ_LT607409.1"/>
</dbReference>
<keyword evidence="2" id="KW-0238">DNA-binding</keyword>
<dbReference type="PROSITE" id="PS01124">
    <property type="entry name" value="HTH_ARAC_FAMILY_2"/>
    <property type="match status" value="1"/>
</dbReference>
<gene>
    <name evidence="5" type="ORF">GA0070612_4792</name>
</gene>
<evidence type="ECO:0000313" key="6">
    <source>
        <dbReference type="Proteomes" id="UP000198224"/>
    </source>
</evidence>
<dbReference type="GO" id="GO:0003700">
    <property type="term" value="F:DNA-binding transcription factor activity"/>
    <property type="evidence" value="ECO:0007669"/>
    <property type="project" value="InterPro"/>
</dbReference>
<proteinExistence type="predicted"/>
<feature type="domain" description="HTH araC/xylS-type" evidence="4">
    <location>
        <begin position="219"/>
        <end position="320"/>
    </location>
</feature>
<dbReference type="EMBL" id="LT607409">
    <property type="protein sequence ID" value="SCF20467.1"/>
    <property type="molecule type" value="Genomic_DNA"/>
</dbReference>
<dbReference type="GO" id="GO:0043565">
    <property type="term" value="F:sequence-specific DNA binding"/>
    <property type="evidence" value="ECO:0007669"/>
    <property type="project" value="InterPro"/>
</dbReference>
<dbReference type="InterPro" id="IPR050204">
    <property type="entry name" value="AraC_XylS_family_regulators"/>
</dbReference>
<organism evidence="5 6">
    <name type="scientific">Micromonospora chokoriensis</name>
    <dbReference type="NCBI Taxonomy" id="356851"/>
    <lineage>
        <taxon>Bacteria</taxon>
        <taxon>Bacillati</taxon>
        <taxon>Actinomycetota</taxon>
        <taxon>Actinomycetes</taxon>
        <taxon>Micromonosporales</taxon>
        <taxon>Micromonosporaceae</taxon>
        <taxon>Micromonospora</taxon>
    </lineage>
</organism>
<dbReference type="Proteomes" id="UP000198224">
    <property type="component" value="Chromosome I"/>
</dbReference>
<evidence type="ECO:0000256" key="3">
    <source>
        <dbReference type="ARBA" id="ARBA00023163"/>
    </source>
</evidence>
<evidence type="ECO:0000313" key="5">
    <source>
        <dbReference type="EMBL" id="SCF20467.1"/>
    </source>
</evidence>
<dbReference type="InterPro" id="IPR018060">
    <property type="entry name" value="HTH_AraC"/>
</dbReference>
<dbReference type="SUPFAM" id="SSF46689">
    <property type="entry name" value="Homeodomain-like"/>
    <property type="match status" value="2"/>
</dbReference>
<sequence length="320" mass="35056">MTSTPVHTHQFDSHDPVAIHQFLCTTYDPKLRVQSRNGYHLSHHRLDAGPFAIATTRQNGHLDIDASRLHGLVVGRTRTARVDRACHGSADRFGPGDVFLVTRPEEPCRVQWHPGEVELCVLDLSVLAQVATTAPTRRPGPIRFTDLGPASAALARQWRNTTSFVSGVVRNSPAAGTQPLVIGNAARMLAAAALTVFPNTAFTEPTNGDRHDAGTSTLRRAITFLEEHADQDISAADIAAAARVSVRAVQLAFRRHLGTTPTAYLRRIRLDRAHHDLVRADPHQETVSAIASRWGFASHSRFTARYHASYGVPPRETLHA</sequence>
<dbReference type="PANTHER" id="PTHR46796:SF12">
    <property type="entry name" value="HTH-TYPE DNA-BINDING TRANSCRIPTIONAL ACTIVATOR EUTR"/>
    <property type="match status" value="1"/>
</dbReference>
<keyword evidence="1" id="KW-0805">Transcription regulation</keyword>
<keyword evidence="3" id="KW-0804">Transcription</keyword>